<dbReference type="GO" id="GO:0003824">
    <property type="term" value="F:catalytic activity"/>
    <property type="evidence" value="ECO:0007669"/>
    <property type="project" value="InterPro"/>
</dbReference>
<organism evidence="4 5">
    <name type="scientific">Macrostomum lignano</name>
    <dbReference type="NCBI Taxonomy" id="282301"/>
    <lineage>
        <taxon>Eukaryota</taxon>
        <taxon>Metazoa</taxon>
        <taxon>Spiralia</taxon>
        <taxon>Lophotrochozoa</taxon>
        <taxon>Platyhelminthes</taxon>
        <taxon>Rhabditophora</taxon>
        <taxon>Macrostomorpha</taxon>
        <taxon>Macrostomida</taxon>
        <taxon>Macrostomidae</taxon>
        <taxon>Macrostomum</taxon>
    </lineage>
</organism>
<feature type="compositionally biased region" description="Low complexity" evidence="3">
    <location>
        <begin position="327"/>
        <end position="344"/>
    </location>
</feature>
<dbReference type="Gene3D" id="3.90.226.10">
    <property type="entry name" value="2-enoyl-CoA Hydratase, Chain A, domain 1"/>
    <property type="match status" value="1"/>
</dbReference>
<evidence type="ECO:0000313" key="5">
    <source>
        <dbReference type="WBParaSite" id="maker-uti_cns_0046117-snap-gene-0.18-mRNA-1"/>
    </source>
</evidence>
<evidence type="ECO:0000256" key="3">
    <source>
        <dbReference type="SAM" id="MobiDB-lite"/>
    </source>
</evidence>
<dbReference type="WBParaSite" id="maker-uti_cns_0046117-snap-gene-0.18-mRNA-1">
    <property type="protein sequence ID" value="maker-uti_cns_0046117-snap-gene-0.18-mRNA-1"/>
    <property type="gene ID" value="maker-uti_cns_0046117-snap-gene-0.18"/>
</dbReference>
<feature type="region of interest" description="Disordered" evidence="3">
    <location>
        <begin position="1012"/>
        <end position="1062"/>
    </location>
</feature>
<feature type="region of interest" description="Disordered" evidence="3">
    <location>
        <begin position="327"/>
        <end position="429"/>
    </location>
</feature>
<feature type="compositionally biased region" description="Basic and acidic residues" evidence="3">
    <location>
        <begin position="187"/>
        <end position="196"/>
    </location>
</feature>
<feature type="compositionally biased region" description="Low complexity" evidence="3">
    <location>
        <begin position="295"/>
        <end position="310"/>
    </location>
</feature>
<feature type="compositionally biased region" description="Low complexity" evidence="3">
    <location>
        <begin position="414"/>
        <end position="425"/>
    </location>
</feature>
<name>A0A1I8J8H5_9PLAT</name>
<keyword evidence="4" id="KW-1185">Reference proteome</keyword>
<proteinExistence type="inferred from homology"/>
<dbReference type="InterPro" id="IPR029045">
    <property type="entry name" value="ClpP/crotonase-like_dom_sf"/>
</dbReference>
<dbReference type="SUPFAM" id="SSF52096">
    <property type="entry name" value="ClpP/crotonase"/>
    <property type="match status" value="1"/>
</dbReference>
<reference evidence="5" key="1">
    <citation type="submission" date="2016-11" db="UniProtKB">
        <authorList>
            <consortium name="WormBaseParasite"/>
        </authorList>
    </citation>
    <scope>IDENTIFICATION</scope>
</reference>
<dbReference type="PANTHER" id="PTHR43802">
    <property type="entry name" value="ENOYL-COA HYDRATASE"/>
    <property type="match status" value="1"/>
</dbReference>
<feature type="compositionally biased region" description="Low complexity" evidence="3">
    <location>
        <begin position="1021"/>
        <end position="1033"/>
    </location>
</feature>
<dbReference type="InterPro" id="IPR001753">
    <property type="entry name" value="Enoyl-CoA_hydra/iso"/>
</dbReference>
<feature type="region of interest" description="Disordered" evidence="3">
    <location>
        <begin position="172"/>
        <end position="229"/>
    </location>
</feature>
<comment type="similarity">
    <text evidence="1 2">Belongs to the enoyl-CoA hydratase/isomerase family.</text>
</comment>
<dbReference type="Proteomes" id="UP000095280">
    <property type="component" value="Unplaced"/>
</dbReference>
<feature type="compositionally biased region" description="Basic residues" evidence="3">
    <location>
        <begin position="256"/>
        <end position="273"/>
    </location>
</feature>
<accession>A0A1I8J8H5</accession>
<feature type="region of interest" description="Disordered" evidence="3">
    <location>
        <begin position="2106"/>
        <end position="2131"/>
    </location>
</feature>
<evidence type="ECO:0000313" key="4">
    <source>
        <dbReference type="Proteomes" id="UP000095280"/>
    </source>
</evidence>
<dbReference type="CDD" id="cd06558">
    <property type="entry name" value="crotonase-like"/>
    <property type="match status" value="1"/>
</dbReference>
<protein>
    <submittedName>
        <fullName evidence="5">PHD-type domain-containing protein</fullName>
    </submittedName>
</protein>
<feature type="compositionally biased region" description="Polar residues" evidence="3">
    <location>
        <begin position="374"/>
        <end position="384"/>
    </location>
</feature>
<dbReference type="PANTHER" id="PTHR43802:SF1">
    <property type="entry name" value="IP11341P-RELATED"/>
    <property type="match status" value="1"/>
</dbReference>
<feature type="region of interest" description="Disordered" evidence="3">
    <location>
        <begin position="1080"/>
        <end position="1100"/>
    </location>
</feature>
<dbReference type="PROSITE" id="PS00166">
    <property type="entry name" value="ENOYL_COA_HYDRATASE"/>
    <property type="match status" value="1"/>
</dbReference>
<dbReference type="NCBIfam" id="NF006108">
    <property type="entry name" value="PRK08259.1"/>
    <property type="match status" value="1"/>
</dbReference>
<evidence type="ECO:0000256" key="2">
    <source>
        <dbReference type="RuleBase" id="RU003707"/>
    </source>
</evidence>
<evidence type="ECO:0000256" key="1">
    <source>
        <dbReference type="ARBA" id="ARBA00005254"/>
    </source>
</evidence>
<dbReference type="InterPro" id="IPR018376">
    <property type="entry name" value="Enoyl-CoA_hyd/isom_CS"/>
</dbReference>
<sequence length="2248" mass="235822">SPCSIGLNYKLTDDPPHLQLLHLVDWPPSKLSQQQPGGQTGAVPQNYPPLIPPHSPPSWAAPWQQLPTPMPYRPPADVPVFYPAAESGGGGGAAIDYCAEPRRFTPLDTHYAEPPMGGVAESGDLGMPAMYSGQEFSACNSSADGLPAGQDSDSNQENAPKFNRFIEETSVAADQAAPDAQTEAGQEDQKADEDRYPAVQVSRELTEPTGYSTQMAKYQTDDTKAAARKQQRALIRAICSHPVGPAASAASSASNRSRRYASRRQRSRQRRSLPRQLAAEAFEASGLGDDEDRAVTASSASTGSSMASPPSVSRLAQSLLLAGQSLFAGPGKSRQSSRVAVSASPSPPPTPVSTPNHEEEFDGAGAEPAAAAESQQLAHQQLTRRSLKHRLASVADKASTSSSMPSRRSKGKFSYSKASASVGSSRADREQRLAWERGEADYRGRDGFDAVLDRLRQPCTWSLSSSSARPGRSSQMVPKAGQPGELCAADQVQAVSSCRCGGDRLPRRLQTRCVSLAIKASQEASQKVPPSYAQRQQRGPAAVDGHRAQGSLQVADCPLKLLPTVEQGRQQRQEVQRSDGVLQPAGLLLLLRLLDAGWVAGGSRAQLHPNDGRHALQAICSRMVHHLGIQQSIDALFEAVGQQRPRRRRWRRGNLLKLRHGMDFGLQSHSLIEPPDLENASSSQLQVIPDTNDIVALGTGSREHSQHLALKKACISKSSTERPLTPANNNTTKQQHNWPLALTQSHDAAPLDHVLWQAGVIELLVLNQKADNLAEDVRVVKRRIAGVGDGESTVDVHGAQRLRTGQEHVGGLDPGDILCASSNMASASSGFSAARRARARVNRAAALGRLIGAGFDGFGAGCGADTGADSGADSAAGCCEVCGADGSVGVAAFAAAAPLAAAAPPPLVAVAPPLVDVAPPLVAPPLAAAPPLVAPPLAAAPPLLGAGALHTESTLQLRSTPLAPPRPAGTVAAAAGGAAAAAAFGASTAAFALASSASARCHQSWLLSRSGGVVPAAGRPSSSMAVRSDASASARHRRRSSASVGSVSAGDQKGLVRTRVSATRRCRAASSGSADIVEEAEAISADRPRQRRVSSSSPASSVALRFDGSSAAWQSMRSRRTSWRRSQRGGSSARAREISRQAWCSRAARSGPCCSGFSWPRERAALSSAWSVGCSGSSANRHRLDSGFTCSRCSSVSNPSHSRSIASGALGGWESLPDWRISRASAAPSSPLESARLSASRYLSSACDSGDSDDAALCWAAPSAVAWRLFHRNRDCTESALELWPLKEFNAQPMPHLGVQRPQLGAKSGAVRHSAQSADGVDLVLLGAVQSRGVRASGRGNASVASHCVGDFHSAHVLAVLHLLEQLAEPQVQLPAVGRRAAGCIDGASVRVAGSQQVVLRRAAGWVLLSALFSHFHQLFGVADVEDVPQPPFPLSCGVGRSGGVWLTVLIGADLSRRCGAQSRCPAGAGAQIDDLGRTGGQPSVDGGIRTRLPLDVATGCGRRVGSLGRWQRRTVRRLSCSGLNAGSRQPSGPTVKDAKLASLAESRLMASQTLLEVTRTGRCFLVGLNRPEKRNCVNSELARLLYSAFKQFEKDSESSVLVLHGRGGNFCSGFDLAEAAKFGAAENGVRPHFGPVATDEASLAPMGPSRLRLSKPSVAAISGYAVAGGLELALLCDLRVVEASATLGVFCRRFGVPLIDGGTVRLPALIGLSRALDLILTGRPVGAREAAEMGLANRVCPDGQALQTAVALAEEIASFPQACARADRASAVAAAYFNCGSSTNDRNNADGLLSRLAAEFTGGERVLAEAAAGTAGFVRDGRGRGGRFDGGGGGGAKLADNGYNGIRTLSLSSWRWSIFTFVINLEIARLGGVPRLRLRGTDFQRIDQAKAMILLLRKSPNRSSGFGQKLGWQLRSSLGLPAGEPSAKTAAAPHRLAAASAAVPGAVAARGDPAVGRLVQTAQALLRLLLLLARGAPKPAILSDALGEGFNKLVAQRLPNHHRLGGGDRSRQLLAQVAINCRVDAHLELSESVRVQRDHRYAKNLGAKRPAVRRDSMLIGGQDSEHQAGLRSDLHRRRNSTSIALATSAQLELRAALASFAAIGSRPSPIEAGGSGGRSNSYDGEAPPDSCSLQRIRQELQVRTGDSHVDIINRRQQRVQQSSQSSPMQMVPNKLQLFAGQPPPEQILNGEAGANHLGGWSDQAERQGGEDEAVNGVASLPGSCGSFHLVIGCVGPVENAFEICVLK</sequence>
<dbReference type="Pfam" id="PF00378">
    <property type="entry name" value="ECH_1"/>
    <property type="match status" value="1"/>
</dbReference>
<feature type="compositionally biased region" description="Low complexity" evidence="3">
    <location>
        <begin position="246"/>
        <end position="255"/>
    </location>
</feature>
<feature type="compositionally biased region" description="Low complexity" evidence="3">
    <location>
        <begin position="363"/>
        <end position="373"/>
    </location>
</feature>
<feature type="region of interest" description="Disordered" evidence="3">
    <location>
        <begin position="243"/>
        <end position="310"/>
    </location>
</feature>